<evidence type="ECO:0000256" key="2">
    <source>
        <dbReference type="ARBA" id="ARBA00005833"/>
    </source>
</evidence>
<dbReference type="InterPro" id="IPR036188">
    <property type="entry name" value="FAD/NAD-bd_sf"/>
</dbReference>
<dbReference type="InterPro" id="IPR002937">
    <property type="entry name" value="Amino_oxidase"/>
</dbReference>
<evidence type="ECO:0000256" key="1">
    <source>
        <dbReference type="ARBA" id="ARBA00004814"/>
    </source>
</evidence>
<organism evidence="8 9">
    <name type="scientific">Roseibaca calidilacus</name>
    <dbReference type="NCBI Taxonomy" id="1666912"/>
    <lineage>
        <taxon>Bacteria</taxon>
        <taxon>Pseudomonadati</taxon>
        <taxon>Pseudomonadota</taxon>
        <taxon>Alphaproteobacteria</taxon>
        <taxon>Rhodobacterales</taxon>
        <taxon>Paracoccaceae</taxon>
        <taxon>Roseinatronobacter</taxon>
    </lineage>
</organism>
<dbReference type="PANTHER" id="PTHR10742">
    <property type="entry name" value="FLAVIN MONOAMINE OXIDASE"/>
    <property type="match status" value="1"/>
</dbReference>
<protein>
    <recommendedName>
        <fullName evidence="4">Tryptophan 2-monooxygenase</fullName>
        <ecNumber evidence="3">1.13.12.3</ecNumber>
    </recommendedName>
</protein>
<dbReference type="AlphaFoldDB" id="A0A0P7YM77"/>
<accession>A0A0P7YM77</accession>
<dbReference type="Pfam" id="PF01593">
    <property type="entry name" value="Amino_oxidase"/>
    <property type="match status" value="1"/>
</dbReference>
<dbReference type="RefSeq" id="WP_082700201.1">
    <property type="nucleotide sequence ID" value="NZ_FBYC01000004.1"/>
</dbReference>
<comment type="similarity">
    <text evidence="2">Belongs to the tryptophan 2-monooxygenase family.</text>
</comment>
<feature type="domain" description="Amine oxidase" evidence="7">
    <location>
        <begin position="4"/>
        <end position="87"/>
    </location>
</feature>
<proteinExistence type="inferred from homology"/>
<dbReference type="EMBL" id="LJSG01000013">
    <property type="protein sequence ID" value="KPP91610.1"/>
    <property type="molecule type" value="Genomic_DNA"/>
</dbReference>
<dbReference type="EC" id="1.13.12.3" evidence="3"/>
<dbReference type="InterPro" id="IPR050281">
    <property type="entry name" value="Flavin_monoamine_oxidase"/>
</dbReference>
<sequence>MVPLRAMFGNRFPAPVAAQITRWGQNPLSLGSYSFNAVGTGPQTRRALGGADWDGALWFAGEATEPGFFGTAHGAYLSGQSVAKAILQQ</sequence>
<evidence type="ECO:0000259" key="7">
    <source>
        <dbReference type="Pfam" id="PF01593"/>
    </source>
</evidence>
<evidence type="ECO:0000256" key="5">
    <source>
        <dbReference type="ARBA" id="ARBA00023070"/>
    </source>
</evidence>
<comment type="caution">
    <text evidence="8">The sequence shown here is derived from an EMBL/GenBank/DDBJ whole genome shotgun (WGS) entry which is preliminary data.</text>
</comment>
<dbReference type="SUPFAM" id="SSF51905">
    <property type="entry name" value="FAD/NAD(P)-binding domain"/>
    <property type="match status" value="1"/>
</dbReference>
<keyword evidence="5" id="KW-0073">Auxin biosynthesis</keyword>
<comment type="catalytic activity">
    <reaction evidence="6">
        <text>L-tryptophan + O2 = indole-3-acetamide + CO2 + H2O</text>
        <dbReference type="Rhea" id="RHEA:16165"/>
        <dbReference type="ChEBI" id="CHEBI:15377"/>
        <dbReference type="ChEBI" id="CHEBI:15379"/>
        <dbReference type="ChEBI" id="CHEBI:16031"/>
        <dbReference type="ChEBI" id="CHEBI:16526"/>
        <dbReference type="ChEBI" id="CHEBI:57912"/>
        <dbReference type="EC" id="1.13.12.3"/>
    </reaction>
</comment>
<gene>
    <name evidence="8" type="ORF">HLUCCA05_00440</name>
</gene>
<evidence type="ECO:0000313" key="8">
    <source>
        <dbReference type="EMBL" id="KPP91610.1"/>
    </source>
</evidence>
<dbReference type="Gene3D" id="3.90.660.10">
    <property type="match status" value="1"/>
</dbReference>
<evidence type="ECO:0000313" key="9">
    <source>
        <dbReference type="Proteomes" id="UP000050413"/>
    </source>
</evidence>
<dbReference type="PANTHER" id="PTHR10742:SF410">
    <property type="entry name" value="LYSINE-SPECIFIC HISTONE DEMETHYLASE 2"/>
    <property type="match status" value="1"/>
</dbReference>
<evidence type="ECO:0000256" key="4">
    <source>
        <dbReference type="ARBA" id="ARBA00017871"/>
    </source>
</evidence>
<dbReference type="Proteomes" id="UP000050413">
    <property type="component" value="Unassembled WGS sequence"/>
</dbReference>
<reference evidence="8 9" key="1">
    <citation type="submission" date="2015-09" db="EMBL/GenBank/DDBJ databases">
        <title>Identification and resolution of microdiversity through metagenomic sequencing of parallel consortia.</title>
        <authorList>
            <person name="Nelson W.C."/>
            <person name="Romine M.F."/>
            <person name="Lindemann S.R."/>
        </authorList>
    </citation>
    <scope>NUCLEOTIDE SEQUENCE [LARGE SCALE GENOMIC DNA]</scope>
    <source>
        <strain evidence="8">HL-91</strain>
    </source>
</reference>
<dbReference type="OrthoDB" id="9790035at2"/>
<dbReference type="Gene3D" id="3.50.50.60">
    <property type="entry name" value="FAD/NAD(P)-binding domain"/>
    <property type="match status" value="1"/>
</dbReference>
<dbReference type="GO" id="GO:0050361">
    <property type="term" value="F:tryptophan 2-monooxygenase activity"/>
    <property type="evidence" value="ECO:0007669"/>
    <property type="project" value="UniProtKB-EC"/>
</dbReference>
<name>A0A0P7YM77_9RHOB</name>
<evidence type="ECO:0000256" key="3">
    <source>
        <dbReference type="ARBA" id="ARBA00012535"/>
    </source>
</evidence>
<evidence type="ECO:0000256" key="6">
    <source>
        <dbReference type="ARBA" id="ARBA00047321"/>
    </source>
</evidence>
<comment type="pathway">
    <text evidence="1">Plant hormone metabolism; auxin biosynthesis.</text>
</comment>
<dbReference type="GO" id="GO:0009851">
    <property type="term" value="P:auxin biosynthetic process"/>
    <property type="evidence" value="ECO:0007669"/>
    <property type="project" value="UniProtKB-KW"/>
</dbReference>